<dbReference type="SUPFAM" id="SSF48013">
    <property type="entry name" value="NusB-like"/>
    <property type="match status" value="1"/>
</dbReference>
<dbReference type="RefSeq" id="WP_060807149.1">
    <property type="nucleotide sequence ID" value="NZ_KQ958054.1"/>
</dbReference>
<comment type="caution">
    <text evidence="8">The sequence shown here is derived from an EMBL/GenBank/DDBJ whole genome shotgun (WGS) entry which is preliminary data.</text>
</comment>
<dbReference type="AlphaFoldDB" id="A0A133S6L5"/>
<dbReference type="GO" id="GO:0031564">
    <property type="term" value="P:transcription antitermination"/>
    <property type="evidence" value="ECO:0007669"/>
    <property type="project" value="UniProtKB-KW"/>
</dbReference>
<name>A0A133S6L5_9FIRM</name>
<dbReference type="GO" id="GO:0003723">
    <property type="term" value="F:RNA binding"/>
    <property type="evidence" value="ECO:0007669"/>
    <property type="project" value="UniProtKB-UniRule"/>
</dbReference>
<evidence type="ECO:0000256" key="1">
    <source>
        <dbReference type="ARBA" id="ARBA00005952"/>
    </source>
</evidence>
<dbReference type="GO" id="GO:0005829">
    <property type="term" value="C:cytosol"/>
    <property type="evidence" value="ECO:0007669"/>
    <property type="project" value="TreeGrafter"/>
</dbReference>
<feature type="domain" description="NusB/RsmB/TIM44" evidence="7">
    <location>
        <begin position="8"/>
        <end position="131"/>
    </location>
</feature>
<keyword evidence="5 6" id="KW-0804">Transcription</keyword>
<dbReference type="InterPro" id="IPR035926">
    <property type="entry name" value="NusB-like_sf"/>
</dbReference>
<dbReference type="NCBIfam" id="TIGR01951">
    <property type="entry name" value="nusB"/>
    <property type="match status" value="1"/>
</dbReference>
<evidence type="ECO:0000259" key="7">
    <source>
        <dbReference type="Pfam" id="PF01029"/>
    </source>
</evidence>
<dbReference type="InterPro" id="IPR006027">
    <property type="entry name" value="NusB_RsmB_TIM44"/>
</dbReference>
<dbReference type="PATRIC" id="fig|39777.7.peg.314"/>
<evidence type="ECO:0000256" key="6">
    <source>
        <dbReference type="HAMAP-Rule" id="MF_00073"/>
    </source>
</evidence>
<gene>
    <name evidence="6" type="primary">nusB</name>
    <name evidence="8" type="ORF">HMPREF3233_00323</name>
</gene>
<dbReference type="STRING" id="39777.B7L28_04450"/>
<dbReference type="GO" id="GO:0006353">
    <property type="term" value="P:DNA-templated transcription termination"/>
    <property type="evidence" value="ECO:0007669"/>
    <property type="project" value="UniProtKB-UniRule"/>
</dbReference>
<keyword evidence="4 6" id="KW-0805">Transcription regulation</keyword>
<comment type="similarity">
    <text evidence="1 6">Belongs to the NusB family.</text>
</comment>
<proteinExistence type="inferred from homology"/>
<accession>A0A133S6L5</accession>
<evidence type="ECO:0000256" key="5">
    <source>
        <dbReference type="ARBA" id="ARBA00023163"/>
    </source>
</evidence>
<dbReference type="Gene3D" id="1.10.940.10">
    <property type="entry name" value="NusB-like"/>
    <property type="match status" value="1"/>
</dbReference>
<reference evidence="8 9" key="1">
    <citation type="submission" date="2016-01" db="EMBL/GenBank/DDBJ databases">
        <authorList>
            <person name="Oliw E.H."/>
        </authorList>
    </citation>
    <scope>NUCLEOTIDE SEQUENCE [LARGE SCALE GENOMIC DNA]</scope>
    <source>
        <strain evidence="8 9">CMW7756B</strain>
    </source>
</reference>
<dbReference type="HAMAP" id="MF_00073">
    <property type="entry name" value="NusB"/>
    <property type="match status" value="1"/>
</dbReference>
<dbReference type="Proteomes" id="UP000070226">
    <property type="component" value="Unassembled WGS sequence"/>
</dbReference>
<organism evidence="8">
    <name type="scientific">Veillonella atypica</name>
    <dbReference type="NCBI Taxonomy" id="39777"/>
    <lineage>
        <taxon>Bacteria</taxon>
        <taxon>Bacillati</taxon>
        <taxon>Bacillota</taxon>
        <taxon>Negativicutes</taxon>
        <taxon>Veillonellales</taxon>
        <taxon>Veillonellaceae</taxon>
        <taxon>Veillonella</taxon>
    </lineage>
</organism>
<dbReference type="Pfam" id="PF01029">
    <property type="entry name" value="NusB"/>
    <property type="match status" value="1"/>
</dbReference>
<keyword evidence="2 6" id="KW-0889">Transcription antitermination</keyword>
<dbReference type="PANTHER" id="PTHR11078:SF3">
    <property type="entry name" value="ANTITERMINATION NUSB DOMAIN-CONTAINING PROTEIN"/>
    <property type="match status" value="1"/>
</dbReference>
<protein>
    <recommendedName>
        <fullName evidence="6">Transcription antitermination protein NusB</fullName>
    </recommendedName>
    <alternativeName>
        <fullName evidence="6">Antitermination factor NusB</fullName>
    </alternativeName>
</protein>
<evidence type="ECO:0000313" key="8">
    <source>
        <dbReference type="EMBL" id="KXA65322.1"/>
    </source>
</evidence>
<evidence type="ECO:0000313" key="9">
    <source>
        <dbReference type="Proteomes" id="UP000070226"/>
    </source>
</evidence>
<evidence type="ECO:0000256" key="3">
    <source>
        <dbReference type="ARBA" id="ARBA00022884"/>
    </source>
</evidence>
<dbReference type="InterPro" id="IPR011605">
    <property type="entry name" value="NusB_fam"/>
</dbReference>
<dbReference type="PANTHER" id="PTHR11078">
    <property type="entry name" value="N UTILIZATION SUBSTANCE PROTEIN B-RELATED"/>
    <property type="match status" value="1"/>
</dbReference>
<evidence type="ECO:0000256" key="4">
    <source>
        <dbReference type="ARBA" id="ARBA00023015"/>
    </source>
</evidence>
<evidence type="ECO:0000256" key="2">
    <source>
        <dbReference type="ARBA" id="ARBA00022814"/>
    </source>
</evidence>
<sequence length="134" mass="15357">MSKKRNRREARQYAFQVLYANEFHTSNDDVIFPDGEISLSMDIAYANQIIDGVLSHLEEIDTILETYCTKRKFVLMDKVDRAILRLAIWELNYNSEDVSPSIVINEAVQLAKSFGSDASYKLINAILDAYNKSK</sequence>
<keyword evidence="3 6" id="KW-0694">RNA-binding</keyword>
<dbReference type="EMBL" id="LRQT01000006">
    <property type="protein sequence ID" value="KXA65322.1"/>
    <property type="molecule type" value="Genomic_DNA"/>
</dbReference>
<comment type="function">
    <text evidence="6">Involved in transcription antitermination. Required for transcription of ribosomal RNA (rRNA) genes. Binds specifically to the boxA antiterminator sequence of the ribosomal RNA (rrn) operons.</text>
</comment>